<reference evidence="2" key="1">
    <citation type="submission" date="2014-06" db="EMBL/GenBank/DDBJ databases">
        <authorList>
            <person name="Berkman P.J."/>
        </authorList>
    </citation>
    <scope>NUCLEOTIDE SEQUENCE [LARGE SCALE GENOMIC DNA]</scope>
</reference>
<evidence type="ECO:0000313" key="2">
    <source>
        <dbReference type="Proteomes" id="UP000242770"/>
    </source>
</evidence>
<dbReference type="AlphaFoldDB" id="A0A0F7S772"/>
<protein>
    <submittedName>
        <fullName evidence="1">Uncharacterized protein</fullName>
    </submittedName>
</protein>
<proteinExistence type="predicted"/>
<name>A0A0F7S772_9BASI</name>
<evidence type="ECO:0000313" key="1">
    <source>
        <dbReference type="EMBL" id="CDW96085.1"/>
    </source>
</evidence>
<organism evidence="1 2">
    <name type="scientific">Sporisorium scitamineum</name>
    <dbReference type="NCBI Taxonomy" id="49012"/>
    <lineage>
        <taxon>Eukaryota</taxon>
        <taxon>Fungi</taxon>
        <taxon>Dikarya</taxon>
        <taxon>Basidiomycota</taxon>
        <taxon>Ustilaginomycotina</taxon>
        <taxon>Ustilaginomycetes</taxon>
        <taxon>Ustilaginales</taxon>
        <taxon>Ustilaginaceae</taxon>
        <taxon>Sporisorium</taxon>
    </lineage>
</organism>
<sequence length="42" mass="4689">MTALYGSSKPLVLSQYWFFQTASLSASTLEKSLLVVMFEASR</sequence>
<gene>
    <name evidence="1" type="primary">SSCI09940.1</name>
</gene>
<accession>A0A0F7S772</accession>
<dbReference type="Proteomes" id="UP000242770">
    <property type="component" value="Unassembled WGS sequence"/>
</dbReference>
<keyword evidence="2" id="KW-1185">Reference proteome</keyword>
<dbReference type="EMBL" id="CCFA01000520">
    <property type="protein sequence ID" value="CDW96085.1"/>
    <property type="molecule type" value="Genomic_DNA"/>
</dbReference>